<evidence type="ECO:0000256" key="1">
    <source>
        <dbReference type="ARBA" id="ARBA00022723"/>
    </source>
</evidence>
<dbReference type="InterPro" id="IPR041166">
    <property type="entry name" value="Rubredoxin_2"/>
</dbReference>
<dbReference type="Pfam" id="PF18073">
    <property type="entry name" value="Zn_ribbon_LapB"/>
    <property type="match status" value="1"/>
</dbReference>
<organism evidence="3">
    <name type="scientific">marine metagenome</name>
    <dbReference type="NCBI Taxonomy" id="408172"/>
    <lineage>
        <taxon>unclassified sequences</taxon>
        <taxon>metagenomes</taxon>
        <taxon>ecological metagenomes</taxon>
    </lineage>
</organism>
<dbReference type="AlphaFoldDB" id="A0A382NQ24"/>
<feature type="non-terminal residue" evidence="3">
    <location>
        <position position="97"/>
    </location>
</feature>
<dbReference type="EMBL" id="UINC01101956">
    <property type="protein sequence ID" value="SVC63196.1"/>
    <property type="molecule type" value="Genomic_DNA"/>
</dbReference>
<protein>
    <recommendedName>
        <fullName evidence="2">LapB rubredoxin metal binding domain-containing protein</fullName>
    </recommendedName>
</protein>
<evidence type="ECO:0000313" key="3">
    <source>
        <dbReference type="EMBL" id="SVC63196.1"/>
    </source>
</evidence>
<sequence>MAKVVKIKTRYVCQDCGGVSPKWQGKCPDCGAWNKYVEEREPVGRSAERPTLFGDTDKVSRISDVDISNDQRLLTQIGEFDRVLGGGVVQGSVVLVG</sequence>
<accession>A0A382NQ24</accession>
<keyword evidence="1" id="KW-0479">Metal-binding</keyword>
<reference evidence="3" key="1">
    <citation type="submission" date="2018-05" db="EMBL/GenBank/DDBJ databases">
        <authorList>
            <person name="Lanie J.A."/>
            <person name="Ng W.-L."/>
            <person name="Kazmierczak K.M."/>
            <person name="Andrzejewski T.M."/>
            <person name="Davidsen T.M."/>
            <person name="Wayne K.J."/>
            <person name="Tettelin H."/>
            <person name="Glass J.I."/>
            <person name="Rusch D."/>
            <person name="Podicherti R."/>
            <person name="Tsui H.-C.T."/>
            <person name="Winkler M.E."/>
        </authorList>
    </citation>
    <scope>NUCLEOTIDE SEQUENCE</scope>
</reference>
<feature type="domain" description="LapB rubredoxin metal binding" evidence="2">
    <location>
        <begin position="11"/>
        <end position="34"/>
    </location>
</feature>
<proteinExistence type="predicted"/>
<name>A0A382NQ24_9ZZZZ</name>
<evidence type="ECO:0000259" key="2">
    <source>
        <dbReference type="Pfam" id="PF18073"/>
    </source>
</evidence>
<dbReference type="PRINTS" id="PR01874">
    <property type="entry name" value="DNAREPAIRADA"/>
</dbReference>
<gene>
    <name evidence="3" type="ORF">METZ01_LOCUS316050</name>
</gene>
<dbReference type="GO" id="GO:0046872">
    <property type="term" value="F:metal ion binding"/>
    <property type="evidence" value="ECO:0007669"/>
    <property type="project" value="UniProtKB-KW"/>
</dbReference>